<evidence type="ECO:0000256" key="4">
    <source>
        <dbReference type="ARBA" id="ARBA00022605"/>
    </source>
</evidence>
<evidence type="ECO:0000256" key="7">
    <source>
        <dbReference type="ARBA" id="ARBA00023192"/>
    </source>
</evidence>
<dbReference type="EC" id="2.3.1.30" evidence="3"/>
<evidence type="ECO:0000256" key="1">
    <source>
        <dbReference type="ARBA" id="ARBA00004876"/>
    </source>
</evidence>
<dbReference type="EMBL" id="JASCIS010000062">
    <property type="protein sequence ID" value="MDI3423777.1"/>
    <property type="molecule type" value="Genomic_DNA"/>
</dbReference>
<dbReference type="CDD" id="cd03354">
    <property type="entry name" value="LbH_SAT"/>
    <property type="match status" value="1"/>
</dbReference>
<dbReference type="InterPro" id="IPR011004">
    <property type="entry name" value="Trimer_LpxA-like_sf"/>
</dbReference>
<keyword evidence="7" id="KW-0198">Cysteine biosynthesis</keyword>
<reference evidence="11 12" key="1">
    <citation type="submission" date="2023-05" db="EMBL/GenBank/DDBJ databases">
        <title>Draft genome sequence of Streptomyces sp. B-S-A12 isolated from a cave soil in Thailand.</title>
        <authorList>
            <person name="Chamroensaksri N."/>
            <person name="Muangham S."/>
        </authorList>
    </citation>
    <scope>NUCLEOTIDE SEQUENCE [LARGE SCALE GENOMIC DNA]</scope>
    <source>
        <strain evidence="11 12">B-S-A12</strain>
    </source>
</reference>
<evidence type="ECO:0000256" key="6">
    <source>
        <dbReference type="ARBA" id="ARBA00022737"/>
    </source>
</evidence>
<dbReference type="InterPro" id="IPR018357">
    <property type="entry name" value="Hexapep_transf_CS"/>
</dbReference>
<protein>
    <recommendedName>
        <fullName evidence="3">serine O-acetyltransferase</fullName>
        <ecNumber evidence="3">2.3.1.30</ecNumber>
    </recommendedName>
</protein>
<dbReference type="InterPro" id="IPR053376">
    <property type="entry name" value="Serine_acetyltransferase"/>
</dbReference>
<comment type="caution">
    <text evidence="11">The sequence shown here is derived from an EMBL/GenBank/DDBJ whole genome shotgun (WGS) entry which is preliminary data.</text>
</comment>
<evidence type="ECO:0000256" key="3">
    <source>
        <dbReference type="ARBA" id="ARBA00013266"/>
    </source>
</evidence>
<dbReference type="PROSITE" id="PS00101">
    <property type="entry name" value="HEXAPEP_TRANSFERASES"/>
    <property type="match status" value="1"/>
</dbReference>
<dbReference type="PANTHER" id="PTHR42811">
    <property type="entry name" value="SERINE ACETYLTRANSFERASE"/>
    <property type="match status" value="1"/>
</dbReference>
<keyword evidence="6" id="KW-0677">Repeat</keyword>
<dbReference type="InterPro" id="IPR001451">
    <property type="entry name" value="Hexapep"/>
</dbReference>
<evidence type="ECO:0000256" key="5">
    <source>
        <dbReference type="ARBA" id="ARBA00022679"/>
    </source>
</evidence>
<dbReference type="RefSeq" id="WP_282539609.1">
    <property type="nucleotide sequence ID" value="NZ_JASCIS010000062.1"/>
</dbReference>
<evidence type="ECO:0000256" key="10">
    <source>
        <dbReference type="SAM" id="MobiDB-lite"/>
    </source>
</evidence>
<comment type="pathway">
    <text evidence="1">Amino-acid biosynthesis; L-cysteine biosynthesis; L-cysteine from L-serine: step 1/2.</text>
</comment>
<dbReference type="Proteomes" id="UP001237105">
    <property type="component" value="Unassembled WGS sequence"/>
</dbReference>
<evidence type="ECO:0000256" key="2">
    <source>
        <dbReference type="ARBA" id="ARBA00007274"/>
    </source>
</evidence>
<evidence type="ECO:0000256" key="9">
    <source>
        <dbReference type="ARBA" id="ARBA00049486"/>
    </source>
</evidence>
<keyword evidence="4" id="KW-0028">Amino-acid biosynthesis</keyword>
<keyword evidence="12" id="KW-1185">Reference proteome</keyword>
<comment type="catalytic activity">
    <reaction evidence="9">
        <text>L-serine + acetyl-CoA = O-acetyl-L-serine + CoA</text>
        <dbReference type="Rhea" id="RHEA:24560"/>
        <dbReference type="ChEBI" id="CHEBI:33384"/>
        <dbReference type="ChEBI" id="CHEBI:57287"/>
        <dbReference type="ChEBI" id="CHEBI:57288"/>
        <dbReference type="ChEBI" id="CHEBI:58340"/>
        <dbReference type="EC" id="2.3.1.30"/>
    </reaction>
</comment>
<dbReference type="InterPro" id="IPR045304">
    <property type="entry name" value="LbH_SAT"/>
</dbReference>
<feature type="region of interest" description="Disordered" evidence="10">
    <location>
        <begin position="180"/>
        <end position="205"/>
    </location>
</feature>
<evidence type="ECO:0000313" key="12">
    <source>
        <dbReference type="Proteomes" id="UP001237105"/>
    </source>
</evidence>
<dbReference type="Pfam" id="PF00132">
    <property type="entry name" value="Hexapep"/>
    <property type="match status" value="1"/>
</dbReference>
<keyword evidence="8" id="KW-0012">Acyltransferase</keyword>
<keyword evidence="5" id="KW-0808">Transferase</keyword>
<evidence type="ECO:0000256" key="8">
    <source>
        <dbReference type="ARBA" id="ARBA00023315"/>
    </source>
</evidence>
<dbReference type="Gene3D" id="1.10.3130.10">
    <property type="entry name" value="serine acetyltransferase, domain 1"/>
    <property type="match status" value="1"/>
</dbReference>
<proteinExistence type="inferred from homology"/>
<dbReference type="SUPFAM" id="SSF51161">
    <property type="entry name" value="Trimeric LpxA-like enzymes"/>
    <property type="match status" value="1"/>
</dbReference>
<name>A0ABT6TA64_9ACTN</name>
<sequence length="229" mass="25166">MTIGIFRQLGEDLRVVVERDPSMRSRTEALWHPALPALWTHRLAHRLHRRGLRKSARILAYCARRATGVEIHPGAVLGRRVFIDHGAAVVIGETAVVGDDVTLYHQVTLGAVGWWNDVRRPEGERRHPVVGHHVVLGTNATVIGPVTVGDHAVVGAQALVTKDVPAGARVFAPTAVVQPVGSAARREDARPPHRTPQSVTTRNEDVCEPLCRRQHREPRRLNSLAPPTT</sequence>
<comment type="similarity">
    <text evidence="2">Belongs to the transferase hexapeptide repeat family.</text>
</comment>
<evidence type="ECO:0000313" key="11">
    <source>
        <dbReference type="EMBL" id="MDI3423777.1"/>
    </source>
</evidence>
<organism evidence="11 12">
    <name type="scientific">Streptomyces luteolus</name>
    <dbReference type="NCBI Taxonomy" id="3043615"/>
    <lineage>
        <taxon>Bacteria</taxon>
        <taxon>Bacillati</taxon>
        <taxon>Actinomycetota</taxon>
        <taxon>Actinomycetes</taxon>
        <taxon>Kitasatosporales</taxon>
        <taxon>Streptomycetaceae</taxon>
        <taxon>Streptomyces</taxon>
    </lineage>
</organism>
<accession>A0ABT6TA64</accession>
<dbReference type="Gene3D" id="2.160.10.10">
    <property type="entry name" value="Hexapeptide repeat proteins"/>
    <property type="match status" value="1"/>
</dbReference>
<dbReference type="InterPro" id="IPR042122">
    <property type="entry name" value="Ser_AcTrfase_N_sf"/>
</dbReference>
<dbReference type="NCBIfam" id="NF041874">
    <property type="entry name" value="EPS_EpsC"/>
    <property type="match status" value="1"/>
</dbReference>
<gene>
    <name evidence="11" type="ORF">QIT00_35420</name>
</gene>